<dbReference type="SUPFAM" id="SSF48371">
    <property type="entry name" value="ARM repeat"/>
    <property type="match status" value="1"/>
</dbReference>
<evidence type="ECO:0000256" key="3">
    <source>
        <dbReference type="SAM" id="MobiDB-lite"/>
    </source>
</evidence>
<dbReference type="InterPro" id="IPR051436">
    <property type="entry name" value="Autophagy-related_EPG5"/>
</dbReference>
<dbReference type="Pfam" id="PF26103">
    <property type="entry name" value="TPR_Epg5"/>
    <property type="match status" value="1"/>
</dbReference>
<evidence type="ECO:0000259" key="4">
    <source>
        <dbReference type="Pfam" id="PF26103"/>
    </source>
</evidence>
<name>A0A8S1EZT0_9PELO</name>
<dbReference type="PANTHER" id="PTHR31139:SF4">
    <property type="entry name" value="ECTOPIC P GRANULES PROTEIN 5 HOMOLOG"/>
    <property type="match status" value="1"/>
</dbReference>
<organism evidence="6 7">
    <name type="scientific">Caenorhabditis bovis</name>
    <dbReference type="NCBI Taxonomy" id="2654633"/>
    <lineage>
        <taxon>Eukaryota</taxon>
        <taxon>Metazoa</taxon>
        <taxon>Ecdysozoa</taxon>
        <taxon>Nematoda</taxon>
        <taxon>Chromadorea</taxon>
        <taxon>Rhabditida</taxon>
        <taxon>Rhabditina</taxon>
        <taxon>Rhabditomorpha</taxon>
        <taxon>Rhabditoidea</taxon>
        <taxon>Rhabditidae</taxon>
        <taxon>Peloderinae</taxon>
        <taxon>Caenorhabditis</taxon>
    </lineage>
</organism>
<dbReference type="PANTHER" id="PTHR31139">
    <property type="entry name" value="ECTOPIC P GRANULES PROTEIN 5 HOMOLOG"/>
    <property type="match status" value="1"/>
</dbReference>
<accession>A0A8S1EZT0</accession>
<feature type="compositionally biased region" description="Basic and acidic residues" evidence="3">
    <location>
        <begin position="1"/>
        <end position="15"/>
    </location>
</feature>
<evidence type="ECO:0000259" key="5">
    <source>
        <dbReference type="Pfam" id="PF26573"/>
    </source>
</evidence>
<dbReference type="InterPro" id="IPR059030">
    <property type="entry name" value="TPR_Epg5_mid"/>
</dbReference>
<dbReference type="Pfam" id="PF26573">
    <property type="entry name" value="TPR_Epg5_2"/>
    <property type="match status" value="1"/>
</dbReference>
<dbReference type="GO" id="GO:0005737">
    <property type="term" value="C:cytoplasm"/>
    <property type="evidence" value="ECO:0007669"/>
    <property type="project" value="TreeGrafter"/>
</dbReference>
<reference evidence="6 7" key="1">
    <citation type="submission" date="2020-04" db="EMBL/GenBank/DDBJ databases">
        <authorList>
            <person name="Laetsch R D."/>
            <person name="Stevens L."/>
            <person name="Kumar S."/>
            <person name="Blaxter L. M."/>
        </authorList>
    </citation>
    <scope>NUCLEOTIDE SEQUENCE [LARGE SCALE GENOMIC DNA]</scope>
</reference>
<evidence type="ECO:0000313" key="7">
    <source>
        <dbReference type="Proteomes" id="UP000494206"/>
    </source>
</evidence>
<evidence type="ECO:0000256" key="1">
    <source>
        <dbReference type="ARBA" id="ARBA00010948"/>
    </source>
</evidence>
<gene>
    <name evidence="6" type="ORF">CBOVIS_LOCUS7841</name>
</gene>
<dbReference type="Proteomes" id="UP000494206">
    <property type="component" value="Unassembled WGS sequence"/>
</dbReference>
<comment type="similarity">
    <text evidence="1">Belongs to the EPG5 family.</text>
</comment>
<comment type="caution">
    <text evidence="6">The sequence shown here is derived from an EMBL/GenBank/DDBJ whole genome shotgun (WGS) entry which is preliminary data.</text>
</comment>
<feature type="domain" description="Epg5-like central TPR repeats" evidence="4">
    <location>
        <begin position="1443"/>
        <end position="1502"/>
    </location>
</feature>
<protein>
    <submittedName>
        <fullName evidence="6">Uncharacterized protein</fullName>
    </submittedName>
</protein>
<dbReference type="EMBL" id="CADEPM010000004">
    <property type="protein sequence ID" value="CAB3405673.1"/>
    <property type="molecule type" value="Genomic_DNA"/>
</dbReference>
<dbReference type="OrthoDB" id="75419at2759"/>
<evidence type="ECO:0000256" key="2">
    <source>
        <dbReference type="ARBA" id="ARBA00023006"/>
    </source>
</evidence>
<proteinExistence type="inferred from homology"/>
<feature type="region of interest" description="Disordered" evidence="3">
    <location>
        <begin position="1"/>
        <end position="56"/>
    </location>
</feature>
<dbReference type="InterPro" id="IPR058750">
    <property type="entry name" value="TPR_Epg5"/>
</dbReference>
<keyword evidence="2" id="KW-0072">Autophagy</keyword>
<keyword evidence="7" id="KW-1185">Reference proteome</keyword>
<dbReference type="GO" id="GO:0097352">
    <property type="term" value="P:autophagosome maturation"/>
    <property type="evidence" value="ECO:0007669"/>
    <property type="project" value="TreeGrafter"/>
</dbReference>
<evidence type="ECO:0000313" key="6">
    <source>
        <dbReference type="EMBL" id="CAB3405673.1"/>
    </source>
</evidence>
<dbReference type="InterPro" id="IPR016024">
    <property type="entry name" value="ARM-type_fold"/>
</dbReference>
<sequence>MAELAKPKKEKDKKRTAPLIPKKPDVINGFQLPEAPSHALIERSASPEPEEQPPIPNRSLIAQQYPTVPELSELPSYCEPLQPQMLPKCQESSEKFKVAVAPPMYPSISCYEKDEYGLMTEGHLINFYHNRLYELADDYVDRFIANEEVPVSSGVLFPLLKRFKETCDHMEITEISEKENTTQLQACLQAVWKSQQFSQKAVGKCGENRDGTGTAMFTSFTIEEHKIQELKRLLSENRCSSLDHKLCDEASFRSLALQIAWIIININSCFMMENGLNAQCPPLLIPQSIESPNRLNVRRALSDLFYHLRYPRLGERYKQTIVNWITELICVINMHQTCEDGIFVLSHILRLPSPIHDWAPQFVQTFIQSNSSPKLKLDYCLALMTHLLNPIKAREIFLRHVAQSEKEESTWEILEEGDDDDPREFSFVNINELDLISLLDQLPISEIYSAANLAFFSYNDKTSEMTSLIAFQILLMKVLDNGLTNYSKPGYRMFCKRIGKNLKQSVCELCRRWSEVKYQIPNTDEQFIQKEVDRIVLLGLNYLIHRDSIGLFQFVISLPYDVVSEECRIRCEFVLRSEKKMSIHEIYGTPISEVQAKKSLVKMMSRFHSLSPQDREFLVNSIATIQSYSSSDASEFFKEIIDVCFCDLNTRNEMYKVGGEAIGEILSRKPGTLDQLLVIIDRNLQHMDAHAINVLSTSKLGDCRLSESMISIIGKWLINNPPEHGGNRLARRVLAGLHWGPDADGLQLFIDAGVHALAADTIVKAHSVHCSKSNSMIAKSIKQIAKLASKVGDAETHFQQFCWDLLVKLKLPKVSTISVQNDLTAHYVKIVQCYEENITTYLENAVPLLSNLVSSGSSVACVVLISRLIAQHYEKHTELGSNKAFMAVFEQVLHVDQLSYAVQWLSVPSETPTPVVRLLSSGIAYYSNRVPERKEFIRAWMHLLCCSRNGWNEDAVTYQIAGTLVRQAIIHDVESLYELPEMLHKYYKQQLAAEKAASRGLFTVFSSDISPSPLIPDSMLRIAPAASYIMLLVEKDAFSTFYDYLFDNLGKKEKNKLEHSVKKASTKSSISLPVDRLAVFRWVKLATKCNDSVILPLILQQVTIEAYKLRSSGMHTQCFARKLIDATDVQPIMTEFRKAIEECTLNTKGLTRAVLGWIFTTHNVTRNGFNFSVFDLDYLLQLVLAGDNHPWMDYVDIAALNSEEINEQKLYSVTCQHDPKPSFAFPTKNEIINSPKSVALPFPILPVHKTLPKAPEVESNALFRPNCLMQMVTPYIGCIKDLATNFMECGDQMELFDEKYVELINKLYQPTKQSISVQIRCDGGCSRPKSCVIDVSTNVFSAATNTEVAKNREKRVALWNDLYTGLVDKTAHATASFEHLARIISNLAMSMNEMNRSRAQTSGSQYFHLLVSSVGDHELLYKPAVEAYTNSLREIGKEFIRLQPGEQIDVMKIALDGVALYEPIVELFTPEVLNSKDLCAAYTKLSEAVRTPEKSNMALQLLGMSINRKIY</sequence>
<feature type="domain" description="Epg5-like TPR" evidence="5">
    <location>
        <begin position="1037"/>
        <end position="1196"/>
    </location>
</feature>